<evidence type="ECO:0000256" key="5">
    <source>
        <dbReference type="ARBA" id="ARBA00023159"/>
    </source>
</evidence>
<dbReference type="Gene3D" id="1.20.5.170">
    <property type="match status" value="1"/>
</dbReference>
<name>A0A9N7RQ25_STRHE</name>
<evidence type="ECO:0000256" key="7">
    <source>
        <dbReference type="ARBA" id="ARBA00023242"/>
    </source>
</evidence>
<evidence type="ECO:0000256" key="4">
    <source>
        <dbReference type="ARBA" id="ARBA00023125"/>
    </source>
</evidence>
<comment type="caution">
    <text evidence="12">The sequence shown here is derived from an EMBL/GenBank/DDBJ whole genome shotgun (WGS) entry which is preliminary data.</text>
</comment>
<proteinExistence type="inferred from homology"/>
<dbReference type="Proteomes" id="UP001153555">
    <property type="component" value="Unassembled WGS sequence"/>
</dbReference>
<evidence type="ECO:0000259" key="11">
    <source>
        <dbReference type="PROSITE" id="PS51806"/>
    </source>
</evidence>
<gene>
    <name evidence="12" type="ORF">SHERM_05749</name>
</gene>
<dbReference type="GO" id="GO:0043565">
    <property type="term" value="F:sequence-specific DNA binding"/>
    <property type="evidence" value="ECO:0007669"/>
    <property type="project" value="InterPro"/>
</dbReference>
<keyword evidence="8" id="KW-0175">Coiled coil</keyword>
<dbReference type="AlphaFoldDB" id="A0A9N7RQ25"/>
<dbReference type="GO" id="GO:0005634">
    <property type="term" value="C:nucleus"/>
    <property type="evidence" value="ECO:0007669"/>
    <property type="project" value="UniProtKB-SubCell"/>
</dbReference>
<evidence type="ECO:0000256" key="1">
    <source>
        <dbReference type="ARBA" id="ARBA00004123"/>
    </source>
</evidence>
<dbReference type="GO" id="GO:0006351">
    <property type="term" value="P:DNA-templated transcription"/>
    <property type="evidence" value="ECO:0007669"/>
    <property type="project" value="InterPro"/>
</dbReference>
<dbReference type="PROSITE" id="PS51806">
    <property type="entry name" value="DOG1"/>
    <property type="match status" value="1"/>
</dbReference>
<keyword evidence="7" id="KW-0539">Nucleus</keyword>
<feature type="coiled-coil region" evidence="8">
    <location>
        <begin position="97"/>
        <end position="124"/>
    </location>
</feature>
<sequence>MNSTTSSQFVPSRRMGLYEPVHEMVIWGDFNHKNLLDPSPFSMLEVDTNLDNQSEDTSHGTVGPSNRYDQETSKPDDKIRRRLAQNREAARKSRLRKKAYVQQLEKSKMRLIQVEQELQRARQQVKKIVFVPFWTYWSDIAAFEREYAQWIEEQNRQISQLKNALQSETKDEELCRLVDSVMMHYTNLFAMKGKAAKADAFYIMSGLWKTSAERFFLWIGGFRPSELLKVIWPHLEPLQEPQCMEISNLRQSCQQAEDALSQGMEKLHRILTETIAEGSLVETNYLHQIGATIDKLEALVRFVVQADHLRQETLQQICRILSPQQAARGLLALGDYMQRLRALSSCWSSRTREQAA</sequence>
<evidence type="ECO:0000256" key="6">
    <source>
        <dbReference type="ARBA" id="ARBA00023163"/>
    </source>
</evidence>
<dbReference type="SUPFAM" id="SSF57959">
    <property type="entry name" value="Leucine zipper domain"/>
    <property type="match status" value="1"/>
</dbReference>
<dbReference type="EMBL" id="CACSLK010031421">
    <property type="protein sequence ID" value="CAA0839180.1"/>
    <property type="molecule type" value="Genomic_DNA"/>
</dbReference>
<dbReference type="OrthoDB" id="2015618at2759"/>
<evidence type="ECO:0000256" key="3">
    <source>
        <dbReference type="ARBA" id="ARBA00023015"/>
    </source>
</evidence>
<dbReference type="InterPro" id="IPR004827">
    <property type="entry name" value="bZIP"/>
</dbReference>
<keyword evidence="6" id="KW-0804">Transcription</keyword>
<evidence type="ECO:0000259" key="10">
    <source>
        <dbReference type="PROSITE" id="PS50217"/>
    </source>
</evidence>
<dbReference type="Pfam" id="PF00170">
    <property type="entry name" value="bZIP_1"/>
    <property type="match status" value="1"/>
</dbReference>
<dbReference type="GO" id="GO:0003700">
    <property type="term" value="F:DNA-binding transcription factor activity"/>
    <property type="evidence" value="ECO:0007669"/>
    <property type="project" value="InterPro"/>
</dbReference>
<feature type="region of interest" description="Disordered" evidence="9">
    <location>
        <begin position="51"/>
        <end position="76"/>
    </location>
</feature>
<evidence type="ECO:0000313" key="12">
    <source>
        <dbReference type="EMBL" id="CAA0839180.1"/>
    </source>
</evidence>
<keyword evidence="3" id="KW-0805">Transcription regulation</keyword>
<dbReference type="Pfam" id="PF14144">
    <property type="entry name" value="DOG1"/>
    <property type="match status" value="1"/>
</dbReference>
<organism evidence="12 13">
    <name type="scientific">Striga hermonthica</name>
    <name type="common">Purple witchweed</name>
    <name type="synonym">Buchnera hermonthica</name>
    <dbReference type="NCBI Taxonomy" id="68872"/>
    <lineage>
        <taxon>Eukaryota</taxon>
        <taxon>Viridiplantae</taxon>
        <taxon>Streptophyta</taxon>
        <taxon>Embryophyta</taxon>
        <taxon>Tracheophyta</taxon>
        <taxon>Spermatophyta</taxon>
        <taxon>Magnoliopsida</taxon>
        <taxon>eudicotyledons</taxon>
        <taxon>Gunneridae</taxon>
        <taxon>Pentapetalae</taxon>
        <taxon>asterids</taxon>
        <taxon>lamiids</taxon>
        <taxon>Lamiales</taxon>
        <taxon>Orobanchaceae</taxon>
        <taxon>Buchnereae</taxon>
        <taxon>Striga</taxon>
    </lineage>
</organism>
<evidence type="ECO:0000256" key="8">
    <source>
        <dbReference type="SAM" id="Coils"/>
    </source>
</evidence>
<dbReference type="PROSITE" id="PS00036">
    <property type="entry name" value="BZIP_BASIC"/>
    <property type="match status" value="1"/>
</dbReference>
<keyword evidence="4" id="KW-0238">DNA-binding</keyword>
<accession>A0A9N7RQ25</accession>
<dbReference type="SMART" id="SM00338">
    <property type="entry name" value="BRLZ"/>
    <property type="match status" value="1"/>
</dbReference>
<evidence type="ECO:0000256" key="9">
    <source>
        <dbReference type="SAM" id="MobiDB-lite"/>
    </source>
</evidence>
<evidence type="ECO:0000256" key="2">
    <source>
        <dbReference type="ARBA" id="ARBA00007163"/>
    </source>
</evidence>
<dbReference type="InterPro" id="IPR025422">
    <property type="entry name" value="TGA_domain"/>
</dbReference>
<protein>
    <submittedName>
        <fullName evidence="12">Transcription factor TGA1</fullName>
    </submittedName>
</protein>
<dbReference type="InterPro" id="IPR046347">
    <property type="entry name" value="bZIP_sf"/>
</dbReference>
<keyword evidence="13" id="KW-1185">Reference proteome</keyword>
<feature type="domain" description="DOG1" evidence="11">
    <location>
        <begin position="140"/>
        <end position="350"/>
    </location>
</feature>
<keyword evidence="5" id="KW-0010">Activator</keyword>
<dbReference type="PROSITE" id="PS50217">
    <property type="entry name" value="BZIP"/>
    <property type="match status" value="1"/>
</dbReference>
<comment type="subcellular location">
    <subcellularLocation>
        <location evidence="1">Nucleus</location>
    </subcellularLocation>
</comment>
<reference evidence="12" key="1">
    <citation type="submission" date="2019-12" db="EMBL/GenBank/DDBJ databases">
        <authorList>
            <person name="Scholes J."/>
        </authorList>
    </citation>
    <scope>NUCLEOTIDE SEQUENCE</scope>
</reference>
<dbReference type="FunFam" id="1.20.5.170:FF:000019">
    <property type="entry name" value="BZIP family transcription factor"/>
    <property type="match status" value="1"/>
</dbReference>
<dbReference type="PANTHER" id="PTHR45693:SF36">
    <property type="entry name" value="TRANSCRIPTION FACTOR TGA4"/>
    <property type="match status" value="1"/>
</dbReference>
<feature type="domain" description="BZIP" evidence="10">
    <location>
        <begin position="76"/>
        <end position="127"/>
    </location>
</feature>
<dbReference type="PANTHER" id="PTHR45693">
    <property type="entry name" value="TRANSCRIPTION FACTOR TGA9"/>
    <property type="match status" value="1"/>
</dbReference>
<evidence type="ECO:0000313" key="13">
    <source>
        <dbReference type="Proteomes" id="UP001153555"/>
    </source>
</evidence>
<comment type="similarity">
    <text evidence="2">Belongs to the bZIP family.</text>
</comment>